<organism evidence="2">
    <name type="scientific">mine drainage metagenome</name>
    <dbReference type="NCBI Taxonomy" id="410659"/>
    <lineage>
        <taxon>unclassified sequences</taxon>
        <taxon>metagenomes</taxon>
        <taxon>ecological metagenomes</taxon>
    </lineage>
</organism>
<dbReference type="GO" id="GO:0000155">
    <property type="term" value="F:phosphorelay sensor kinase activity"/>
    <property type="evidence" value="ECO:0007669"/>
    <property type="project" value="InterPro"/>
</dbReference>
<dbReference type="EMBL" id="AUZX01001449">
    <property type="protein sequence ID" value="EQD79070.1"/>
    <property type="molecule type" value="Genomic_DNA"/>
</dbReference>
<reference evidence="2" key="2">
    <citation type="journal article" date="2014" name="ISME J.">
        <title>Microbial stratification in low pH oxic and suboxic macroscopic growths along an acid mine drainage.</title>
        <authorList>
            <person name="Mendez-Garcia C."/>
            <person name="Mesa V."/>
            <person name="Sprenger R.R."/>
            <person name="Richter M."/>
            <person name="Diez M.S."/>
            <person name="Solano J."/>
            <person name="Bargiela R."/>
            <person name="Golyshina O.V."/>
            <person name="Manteca A."/>
            <person name="Ramos J.L."/>
            <person name="Gallego J.R."/>
            <person name="Llorente I."/>
            <person name="Martins Dos Santos V.A."/>
            <person name="Jensen O.N."/>
            <person name="Pelaez A.I."/>
            <person name="Sanchez J."/>
            <person name="Ferrer M."/>
        </authorList>
    </citation>
    <scope>NUCLEOTIDE SEQUENCE</scope>
</reference>
<dbReference type="AlphaFoldDB" id="T1DA81"/>
<accession>T1DA81</accession>
<dbReference type="InterPro" id="IPR036097">
    <property type="entry name" value="HisK_dim/P_sf"/>
</dbReference>
<dbReference type="Gene3D" id="3.30.450.40">
    <property type="match status" value="1"/>
</dbReference>
<sequence length="144" mass="16307">MAAPLHFESRVFGVLLAARRAPASFSSGECEFLRQLSEHVALAAYQAQLYQALQRAYEDLRQTQQAVLQHERLLALGTMASGIAHDVNNAISPIMLYTDMLLEDRTLPPDIRNPLQVIQRAVDQVAHTVARMREFYRPREPHQA</sequence>
<feature type="domain" description="Signal transduction histidine kinase dimerisation/phosphoacceptor" evidence="1">
    <location>
        <begin position="75"/>
        <end position="141"/>
    </location>
</feature>
<gene>
    <name evidence="2" type="ORF">B1A_01929</name>
</gene>
<dbReference type="Pfam" id="PF00512">
    <property type="entry name" value="HisKA"/>
    <property type="match status" value="1"/>
</dbReference>
<comment type="caution">
    <text evidence="2">The sequence shown here is derived from an EMBL/GenBank/DDBJ whole genome shotgun (WGS) entry which is preliminary data.</text>
</comment>
<protein>
    <submittedName>
        <fullName evidence="2">Signal transduction histidine kinase</fullName>
    </submittedName>
</protein>
<dbReference type="PANTHER" id="PTHR43065">
    <property type="entry name" value="SENSOR HISTIDINE KINASE"/>
    <property type="match status" value="1"/>
</dbReference>
<reference evidence="2" key="1">
    <citation type="submission" date="2013-08" db="EMBL/GenBank/DDBJ databases">
        <authorList>
            <person name="Mendez C."/>
            <person name="Richter M."/>
            <person name="Ferrer M."/>
            <person name="Sanchez J."/>
        </authorList>
    </citation>
    <scope>NUCLEOTIDE SEQUENCE</scope>
</reference>
<dbReference type="SMART" id="SM00388">
    <property type="entry name" value="HisKA"/>
    <property type="match status" value="1"/>
</dbReference>
<dbReference type="SUPFAM" id="SSF55781">
    <property type="entry name" value="GAF domain-like"/>
    <property type="match status" value="1"/>
</dbReference>
<name>T1DA81_9ZZZZ</name>
<dbReference type="InterPro" id="IPR003661">
    <property type="entry name" value="HisK_dim/P_dom"/>
</dbReference>
<proteinExistence type="predicted"/>
<dbReference type="SUPFAM" id="SSF47384">
    <property type="entry name" value="Homodimeric domain of signal transducing histidine kinase"/>
    <property type="match status" value="1"/>
</dbReference>
<evidence type="ECO:0000313" key="2">
    <source>
        <dbReference type="EMBL" id="EQD79070.1"/>
    </source>
</evidence>
<dbReference type="InterPro" id="IPR003018">
    <property type="entry name" value="GAF"/>
</dbReference>
<keyword evidence="2" id="KW-0418">Kinase</keyword>
<dbReference type="PANTHER" id="PTHR43065:SF42">
    <property type="entry name" value="TWO-COMPONENT SENSOR PPRA"/>
    <property type="match status" value="1"/>
</dbReference>
<dbReference type="Pfam" id="PF01590">
    <property type="entry name" value="GAF"/>
    <property type="match status" value="1"/>
</dbReference>
<keyword evidence="2" id="KW-0808">Transferase</keyword>
<dbReference type="Gene3D" id="1.10.287.130">
    <property type="match status" value="1"/>
</dbReference>
<feature type="non-terminal residue" evidence="2">
    <location>
        <position position="144"/>
    </location>
</feature>
<evidence type="ECO:0000259" key="1">
    <source>
        <dbReference type="SMART" id="SM00388"/>
    </source>
</evidence>
<dbReference type="InterPro" id="IPR029016">
    <property type="entry name" value="GAF-like_dom_sf"/>
</dbReference>